<evidence type="ECO:0000256" key="1">
    <source>
        <dbReference type="ARBA" id="ARBA00001964"/>
    </source>
</evidence>
<comment type="similarity">
    <text evidence="2">Belongs to the transketolase family.</text>
</comment>
<dbReference type="AlphaFoldDB" id="A0A1F6GD45"/>
<dbReference type="EMBL" id="MFNE01000019">
    <property type="protein sequence ID" value="OGG96033.1"/>
    <property type="molecule type" value="Genomic_DNA"/>
</dbReference>
<reference evidence="5 6" key="1">
    <citation type="journal article" date="2016" name="Nat. Commun.">
        <title>Thousands of microbial genomes shed light on interconnected biogeochemical processes in an aquifer system.</title>
        <authorList>
            <person name="Anantharaman K."/>
            <person name="Brown C.T."/>
            <person name="Hug L.A."/>
            <person name="Sharon I."/>
            <person name="Castelle C.J."/>
            <person name="Probst A.J."/>
            <person name="Thomas B.C."/>
            <person name="Singh A."/>
            <person name="Wilkins M.J."/>
            <person name="Karaoz U."/>
            <person name="Brodie E.L."/>
            <person name="Williams K.H."/>
            <person name="Hubbard S.S."/>
            <person name="Banfield J.F."/>
        </authorList>
    </citation>
    <scope>NUCLEOTIDE SEQUENCE [LARGE SCALE GENOMIC DNA]</scope>
</reference>
<dbReference type="InterPro" id="IPR005474">
    <property type="entry name" value="Transketolase_N"/>
</dbReference>
<dbReference type="Gene3D" id="3.40.50.970">
    <property type="match status" value="1"/>
</dbReference>
<evidence type="ECO:0000256" key="2">
    <source>
        <dbReference type="ARBA" id="ARBA00007131"/>
    </source>
</evidence>
<organism evidence="5 6">
    <name type="scientific">Candidatus Lambdaproteobacteria bacterium RIFOXYD2_FULL_50_16</name>
    <dbReference type="NCBI Taxonomy" id="1817772"/>
    <lineage>
        <taxon>Bacteria</taxon>
        <taxon>Pseudomonadati</taxon>
        <taxon>Pseudomonadota</taxon>
        <taxon>Candidatus Lambdaproteobacteria</taxon>
    </lineage>
</organism>
<protein>
    <recommendedName>
        <fullName evidence="4">Transketolase N-terminal domain-containing protein</fullName>
    </recommendedName>
</protein>
<dbReference type="SUPFAM" id="SSF52518">
    <property type="entry name" value="Thiamin diphosphate-binding fold (THDP-binding)"/>
    <property type="match status" value="1"/>
</dbReference>
<comment type="cofactor">
    <cofactor evidence="1">
        <name>thiamine diphosphate</name>
        <dbReference type="ChEBI" id="CHEBI:58937"/>
    </cofactor>
</comment>
<dbReference type="Pfam" id="PF00456">
    <property type="entry name" value="Transketolase_N"/>
    <property type="match status" value="1"/>
</dbReference>
<name>A0A1F6GD45_9PROT</name>
<keyword evidence="3" id="KW-0786">Thiamine pyrophosphate</keyword>
<sequence>MNSKPNPRLNPIELKAQADRIRKDVVEVSVRNGAGHIAPSLSSVDYLIALYYHSLNHTGDPLDPKRDRLILSKAHGGYALYSILSDLGYIARADWDGFYKNSFLAGCAEMSLKHGLEAGCGSLGHGLPMAAGMAYGLKVQGIQARVYCVVGDGEMQEGSNWEAVQFAAKFKLNNLVIVIDNNGLQAMDFLQNVLTDRDVTEDLHHKFEAFGTHVERVDGHHIEALVEIFERWKRGGMDRPQVMLAKCIKGYGVKAMENVAKFHFRLPTEEDMAQGVRYE</sequence>
<evidence type="ECO:0000259" key="4">
    <source>
        <dbReference type="Pfam" id="PF00456"/>
    </source>
</evidence>
<gene>
    <name evidence="5" type="ORF">A2527_11965</name>
</gene>
<evidence type="ECO:0000256" key="3">
    <source>
        <dbReference type="ARBA" id="ARBA00023052"/>
    </source>
</evidence>
<dbReference type="STRING" id="1817772.A2527_11965"/>
<accession>A0A1F6GD45</accession>
<dbReference type="CDD" id="cd02012">
    <property type="entry name" value="TPP_TK"/>
    <property type="match status" value="1"/>
</dbReference>
<proteinExistence type="inferred from homology"/>
<dbReference type="PANTHER" id="PTHR47514">
    <property type="entry name" value="TRANSKETOLASE N-TERMINAL SECTION-RELATED"/>
    <property type="match status" value="1"/>
</dbReference>
<comment type="caution">
    <text evidence="5">The sequence shown here is derived from an EMBL/GenBank/DDBJ whole genome shotgun (WGS) entry which is preliminary data.</text>
</comment>
<feature type="domain" description="Transketolase N-terminal" evidence="4">
    <location>
        <begin position="18"/>
        <end position="264"/>
    </location>
</feature>
<evidence type="ECO:0000313" key="6">
    <source>
        <dbReference type="Proteomes" id="UP000178449"/>
    </source>
</evidence>
<dbReference type="InterPro" id="IPR029061">
    <property type="entry name" value="THDP-binding"/>
</dbReference>
<evidence type="ECO:0000313" key="5">
    <source>
        <dbReference type="EMBL" id="OGG96033.1"/>
    </source>
</evidence>
<dbReference type="Proteomes" id="UP000178449">
    <property type="component" value="Unassembled WGS sequence"/>
</dbReference>
<dbReference type="PANTHER" id="PTHR47514:SF1">
    <property type="entry name" value="TRANSKETOLASE N-TERMINAL SECTION-RELATED"/>
    <property type="match status" value="1"/>
</dbReference>